<feature type="transmembrane region" description="Helical" evidence="6">
    <location>
        <begin position="365"/>
        <end position="386"/>
    </location>
</feature>
<dbReference type="GO" id="GO:0016020">
    <property type="term" value="C:membrane"/>
    <property type="evidence" value="ECO:0007669"/>
    <property type="project" value="UniProtKB-SubCell"/>
</dbReference>
<evidence type="ECO:0000256" key="5">
    <source>
        <dbReference type="ARBA" id="ARBA00023136"/>
    </source>
</evidence>
<feature type="transmembrane region" description="Helical" evidence="6">
    <location>
        <begin position="205"/>
        <end position="226"/>
    </location>
</feature>
<protein>
    <submittedName>
        <fullName evidence="8">Major facilitator superfamily MFS_1</fullName>
    </submittedName>
</protein>
<dbReference type="OrthoDB" id="272777at2"/>
<feature type="transmembrane region" description="Helical" evidence="6">
    <location>
        <begin position="39"/>
        <end position="59"/>
    </location>
</feature>
<dbReference type="Proteomes" id="UP000008207">
    <property type="component" value="Chromosome"/>
</dbReference>
<keyword evidence="9" id="KW-1185">Reference proteome</keyword>
<feature type="transmembrane region" description="Helical" evidence="6">
    <location>
        <begin position="272"/>
        <end position="290"/>
    </location>
</feature>
<feature type="transmembrane region" description="Helical" evidence="6">
    <location>
        <begin position="158"/>
        <end position="177"/>
    </location>
</feature>
<dbReference type="AlphaFoldDB" id="B8IG24"/>
<feature type="transmembrane region" description="Helical" evidence="6">
    <location>
        <begin position="71"/>
        <end position="91"/>
    </location>
</feature>
<feature type="transmembrane region" description="Helical" evidence="6">
    <location>
        <begin position="127"/>
        <end position="152"/>
    </location>
</feature>
<feature type="transmembrane region" description="Helical" evidence="6">
    <location>
        <begin position="97"/>
        <end position="115"/>
    </location>
</feature>
<dbReference type="GO" id="GO:0022857">
    <property type="term" value="F:transmembrane transporter activity"/>
    <property type="evidence" value="ECO:0007669"/>
    <property type="project" value="InterPro"/>
</dbReference>
<dbReference type="eggNOG" id="COG2271">
    <property type="taxonomic scope" value="Bacteria"/>
</dbReference>
<gene>
    <name evidence="8" type="ordered locus">Mnod_6743</name>
</gene>
<keyword evidence="2" id="KW-0813">Transport</keyword>
<evidence type="ECO:0000256" key="6">
    <source>
        <dbReference type="SAM" id="Phobius"/>
    </source>
</evidence>
<evidence type="ECO:0000256" key="4">
    <source>
        <dbReference type="ARBA" id="ARBA00022989"/>
    </source>
</evidence>
<dbReference type="HOGENOM" id="CLU_001265_62_0_5"/>
<dbReference type="PANTHER" id="PTHR42718">
    <property type="entry name" value="MAJOR FACILITATOR SUPERFAMILY MULTIDRUG TRANSPORTER MFSC"/>
    <property type="match status" value="1"/>
</dbReference>
<keyword evidence="5 6" id="KW-0472">Membrane</keyword>
<evidence type="ECO:0000256" key="3">
    <source>
        <dbReference type="ARBA" id="ARBA00022692"/>
    </source>
</evidence>
<evidence type="ECO:0000256" key="1">
    <source>
        <dbReference type="ARBA" id="ARBA00004141"/>
    </source>
</evidence>
<organism evidence="8 9">
    <name type="scientific">Methylobacterium nodulans (strain LMG 21967 / CNCM I-2342 / ORS 2060)</name>
    <dbReference type="NCBI Taxonomy" id="460265"/>
    <lineage>
        <taxon>Bacteria</taxon>
        <taxon>Pseudomonadati</taxon>
        <taxon>Pseudomonadota</taxon>
        <taxon>Alphaproteobacteria</taxon>
        <taxon>Hyphomicrobiales</taxon>
        <taxon>Methylobacteriaceae</taxon>
        <taxon>Methylobacterium</taxon>
    </lineage>
</organism>
<evidence type="ECO:0000259" key="7">
    <source>
        <dbReference type="PROSITE" id="PS50850"/>
    </source>
</evidence>
<dbReference type="InterPro" id="IPR036259">
    <property type="entry name" value="MFS_trans_sf"/>
</dbReference>
<keyword evidence="3 6" id="KW-0812">Transmembrane</keyword>
<evidence type="ECO:0000313" key="9">
    <source>
        <dbReference type="Proteomes" id="UP000008207"/>
    </source>
</evidence>
<evidence type="ECO:0000256" key="2">
    <source>
        <dbReference type="ARBA" id="ARBA00022448"/>
    </source>
</evidence>
<reference evidence="8 9" key="1">
    <citation type="submission" date="2009-01" db="EMBL/GenBank/DDBJ databases">
        <title>Complete sequence of chromosome of Methylobacterium nodulans ORS 2060.</title>
        <authorList>
            <consortium name="US DOE Joint Genome Institute"/>
            <person name="Lucas S."/>
            <person name="Copeland A."/>
            <person name="Lapidus A."/>
            <person name="Glavina del Rio T."/>
            <person name="Dalin E."/>
            <person name="Tice H."/>
            <person name="Bruce D."/>
            <person name="Goodwin L."/>
            <person name="Pitluck S."/>
            <person name="Sims D."/>
            <person name="Brettin T."/>
            <person name="Detter J.C."/>
            <person name="Han C."/>
            <person name="Larimer F."/>
            <person name="Land M."/>
            <person name="Hauser L."/>
            <person name="Kyrpides N."/>
            <person name="Ivanova N."/>
            <person name="Marx C.J."/>
            <person name="Richardson P."/>
        </authorList>
    </citation>
    <scope>NUCLEOTIDE SEQUENCE [LARGE SCALE GENOMIC DNA]</scope>
    <source>
        <strain evidence="9">LMG 21967 / CNCM I-2342 / ORS 2060</strain>
    </source>
</reference>
<evidence type="ECO:0000313" key="8">
    <source>
        <dbReference type="EMBL" id="ACL61501.1"/>
    </source>
</evidence>
<name>B8IG24_METNO</name>
<feature type="transmembrane region" description="Helical" evidence="6">
    <location>
        <begin position="296"/>
        <end position="315"/>
    </location>
</feature>
<accession>B8IG24</accession>
<feature type="transmembrane region" description="Helical" evidence="6">
    <location>
        <begin position="327"/>
        <end position="345"/>
    </location>
</feature>
<dbReference type="Gene3D" id="1.20.1250.20">
    <property type="entry name" value="MFS general substrate transporter like domains"/>
    <property type="match status" value="2"/>
</dbReference>
<dbReference type="PROSITE" id="PS50850">
    <property type="entry name" value="MFS"/>
    <property type="match status" value="1"/>
</dbReference>
<dbReference type="InterPro" id="IPR011701">
    <property type="entry name" value="MFS"/>
</dbReference>
<dbReference type="SUPFAM" id="SSF103473">
    <property type="entry name" value="MFS general substrate transporter"/>
    <property type="match status" value="1"/>
</dbReference>
<keyword evidence="4 6" id="KW-1133">Transmembrane helix</keyword>
<dbReference type="KEGG" id="mno:Mnod_6743"/>
<proteinExistence type="predicted"/>
<dbReference type="RefSeq" id="WP_015933070.1">
    <property type="nucleotide sequence ID" value="NC_011894.1"/>
</dbReference>
<dbReference type="Pfam" id="PF07690">
    <property type="entry name" value="MFS_1"/>
    <property type="match status" value="1"/>
</dbReference>
<dbReference type="PANTHER" id="PTHR42718:SF9">
    <property type="entry name" value="MAJOR FACILITATOR SUPERFAMILY MULTIDRUG TRANSPORTER MFSC"/>
    <property type="match status" value="1"/>
</dbReference>
<comment type="subcellular location">
    <subcellularLocation>
        <location evidence="1">Membrane</location>
        <topology evidence="1">Multi-pass membrane protein</topology>
    </subcellularLocation>
</comment>
<sequence>MTAFLVLLLAYTISQFDRGFLAMVAPDLGRDLGLHASDLALLSSAWFAAFAAGQVPTGLSLDRFGPRRTVAGFLLAASLGTGALAAATGFAGALAGMALIGLGCAPALMGSLYLFGRLYPPERFAMLSSLMIGFGTAGDLLGSTPLALAAQAFGWRPILFGLAAVTAACALLILALIRDPPRLADPARGGLLRGFATVAAMRPLWLIYPVAFVSYAVVIATRSLWIGSYLGSVHGFDALARGNGALAMSVAMAIGAIGYGPLERLLRDPKRTALGGCLVTGLAFAALGLLGGRSAGLAVALLAIIGGAGLSYAILMAHARRFFPAHLLGRGVSFMNILFMGGASAAQGLSATALSAEGADPATLYGRLFVAFGAALLGATALYAFAPRAPSLTAAMPPPPGSAPAGRAREGRA</sequence>
<feature type="domain" description="Major facilitator superfamily (MFS) profile" evidence="7">
    <location>
        <begin position="3"/>
        <end position="390"/>
    </location>
</feature>
<dbReference type="EMBL" id="CP001349">
    <property type="protein sequence ID" value="ACL61501.1"/>
    <property type="molecule type" value="Genomic_DNA"/>
</dbReference>
<dbReference type="InterPro" id="IPR020846">
    <property type="entry name" value="MFS_dom"/>
</dbReference>
<feature type="transmembrane region" description="Helical" evidence="6">
    <location>
        <begin position="238"/>
        <end position="260"/>
    </location>
</feature>